<dbReference type="EMBL" id="CP067420">
    <property type="protein sequence ID" value="QQP91406.1"/>
    <property type="molecule type" value="Genomic_DNA"/>
</dbReference>
<evidence type="ECO:0000313" key="3">
    <source>
        <dbReference type="EMBL" id="QQP91406.1"/>
    </source>
</evidence>
<proteinExistence type="predicted"/>
<evidence type="ECO:0000313" key="4">
    <source>
        <dbReference type="Proteomes" id="UP000595197"/>
    </source>
</evidence>
<dbReference type="Gene3D" id="3.40.50.2300">
    <property type="match status" value="1"/>
</dbReference>
<dbReference type="PANTHER" id="PTHR43228">
    <property type="entry name" value="TWO-COMPONENT RESPONSE REGULATOR"/>
    <property type="match status" value="1"/>
</dbReference>
<dbReference type="Proteomes" id="UP000595197">
    <property type="component" value="Chromosome"/>
</dbReference>
<dbReference type="RefSeq" id="WP_201079276.1">
    <property type="nucleotide sequence ID" value="NZ_CP067420.1"/>
</dbReference>
<gene>
    <name evidence="3" type="ORF">IGS68_09455</name>
</gene>
<dbReference type="InterPro" id="IPR001789">
    <property type="entry name" value="Sig_transdc_resp-reg_receiver"/>
</dbReference>
<sequence length="108" mass="11497">MHIEDMVVELGHDVVDVVDTGPAAVQAAVRLRPDLVLMDIRLARGTDGIAAALEIRGGLGIRSIFMSAQTDPLTRQRADVAQPFGYLVKPFAMDQVADALGGALTEID</sequence>
<dbReference type="PROSITE" id="PS50110">
    <property type="entry name" value="RESPONSE_REGULATORY"/>
    <property type="match status" value="1"/>
</dbReference>
<feature type="modified residue" description="4-aspartylphosphate" evidence="1">
    <location>
        <position position="39"/>
    </location>
</feature>
<evidence type="ECO:0000259" key="2">
    <source>
        <dbReference type="PROSITE" id="PS50110"/>
    </source>
</evidence>
<keyword evidence="4" id="KW-1185">Reference proteome</keyword>
<accession>A0ABX7BAK9</accession>
<name>A0ABX7BAK9_9PROT</name>
<dbReference type="Pfam" id="PF00072">
    <property type="entry name" value="Response_reg"/>
    <property type="match status" value="1"/>
</dbReference>
<dbReference type="InterPro" id="IPR011006">
    <property type="entry name" value="CheY-like_superfamily"/>
</dbReference>
<organism evidence="3 4">
    <name type="scientific">Skermanella cutis</name>
    <dbReference type="NCBI Taxonomy" id="2775420"/>
    <lineage>
        <taxon>Bacteria</taxon>
        <taxon>Pseudomonadati</taxon>
        <taxon>Pseudomonadota</taxon>
        <taxon>Alphaproteobacteria</taxon>
        <taxon>Rhodospirillales</taxon>
        <taxon>Azospirillaceae</taxon>
        <taxon>Skermanella</taxon>
    </lineage>
</organism>
<evidence type="ECO:0000256" key="1">
    <source>
        <dbReference type="PROSITE-ProRule" id="PRU00169"/>
    </source>
</evidence>
<keyword evidence="1" id="KW-0597">Phosphoprotein</keyword>
<dbReference type="SMART" id="SM00448">
    <property type="entry name" value="REC"/>
    <property type="match status" value="1"/>
</dbReference>
<dbReference type="InterPro" id="IPR052048">
    <property type="entry name" value="ST_Response_Regulator"/>
</dbReference>
<reference evidence="3" key="1">
    <citation type="submission" date="2021-02" db="EMBL/GenBank/DDBJ databases">
        <title>Skermanella TT6 skin isolate.</title>
        <authorList>
            <person name="Lee K."/>
            <person name="Ganzorig M."/>
        </authorList>
    </citation>
    <scope>NUCLEOTIDE SEQUENCE</scope>
    <source>
        <strain evidence="3">TT6</strain>
    </source>
</reference>
<feature type="domain" description="Response regulatory" evidence="2">
    <location>
        <begin position="1"/>
        <end position="104"/>
    </location>
</feature>
<protein>
    <submittedName>
        <fullName evidence="3">Response regulator</fullName>
    </submittedName>
</protein>
<dbReference type="SUPFAM" id="SSF52172">
    <property type="entry name" value="CheY-like"/>
    <property type="match status" value="1"/>
</dbReference>
<dbReference type="PANTHER" id="PTHR43228:SF6">
    <property type="entry name" value="RESPONSE REGULATOR RECEIVER"/>
    <property type="match status" value="1"/>
</dbReference>